<evidence type="ECO:0000256" key="2">
    <source>
        <dbReference type="ARBA" id="ARBA00009865"/>
    </source>
</evidence>
<comment type="caution">
    <text evidence="7">The sequence shown here is derived from an EMBL/GenBank/DDBJ whole genome shotgun (WGS) entry which is preliminary data.</text>
</comment>
<dbReference type="PANTHER" id="PTHR43301:SF3">
    <property type="entry name" value="ARABINAN ENDO-1,5-ALPHA-L-ARABINOSIDASE A-RELATED"/>
    <property type="match status" value="1"/>
</dbReference>
<accession>A0ABV7YGG6</accession>
<dbReference type="CDD" id="cd18616">
    <property type="entry name" value="GH43_ABN-like"/>
    <property type="match status" value="1"/>
</dbReference>
<evidence type="ECO:0000259" key="6">
    <source>
        <dbReference type="Pfam" id="PF17851"/>
    </source>
</evidence>
<sequence>MTRVRVVLVVGALLLALLPNAGVVAAEQPVYTNPVADEASPNFADPSIIRGRDGYWYAYATADPKQAGDTYRLMKIIRSRDLTTWEYVGDVFTPQTEPRYDGYGDAARRMYWAPDIEYFGGRYVLYYSYVVNVGTDTHWRAIGVATAPHPAGPWTDSGAYVTGPETYEPRPGQTAWRNVIDPDIIATANGDRYLYYGSVNGGVRVVKLSPDGLTAVGERTQLTPSDRYEAADLVFRDGYYYLFLSVIGGCCNGAASAYPVHVARSKSPRGPFLSRDGVSVLDQKGGGTPVQVPNGNRWVSVGHTSVTADLAGQQWLVSHAIDRYRPYYQGTANNRQLVISRLDWIRGWPTANAGRGIQDGPLPAPVADAWIADSFESGTSPGEQWADGAGWTLSREPAGGFLESLGGTLFANRRVEGDVRLRGMVRGAAGFVLERGHRSVRVALPPRFANEGWHQLDVRIRGRQVTAEVSDAGLGDVLATVNATLPGDGPLRVGLSAKAPGAAFDDVTVARLFQPVTHQEPDPRLGRPLRELDEEFKGALGPRWSWQRTPAATVANGQLRFAVQRADLVDRRPNPDDSASVLLTDAPAGDWALETKVTVPFGDSVPLGWPQAGVVMYGNDDHYVNFTYAAHNHSRLVDFGTELPWGTGVVSGGAQVGPTADTMWLRLLHTVDDATGEHRYRAATSTNGRHWIWHGARVLPAGATPRIGLAAYGIESADELTASFEYVRFSRLNL</sequence>
<comment type="pathway">
    <text evidence="1">Glycan metabolism; L-arabinan degradation.</text>
</comment>
<keyword evidence="3" id="KW-0378">Hydrolase</keyword>
<dbReference type="Gene3D" id="2.115.10.20">
    <property type="entry name" value="Glycosyl hydrolase domain, family 43"/>
    <property type="match status" value="1"/>
</dbReference>
<evidence type="ECO:0000256" key="3">
    <source>
        <dbReference type="ARBA" id="ARBA00022801"/>
    </source>
</evidence>
<dbReference type="RefSeq" id="WP_205122761.1">
    <property type="nucleotide sequence ID" value="NZ_JAFBCM010000001.1"/>
</dbReference>
<evidence type="ECO:0000256" key="4">
    <source>
        <dbReference type="ARBA" id="ARBA00023295"/>
    </source>
</evidence>
<keyword evidence="4" id="KW-0326">Glycosidase</keyword>
<keyword evidence="8" id="KW-1185">Reference proteome</keyword>
<evidence type="ECO:0000256" key="5">
    <source>
        <dbReference type="SAM" id="SignalP"/>
    </source>
</evidence>
<feature type="domain" description="Beta-xylosidase C-terminal Concanavalin A-like" evidence="6">
    <location>
        <begin position="535"/>
        <end position="729"/>
    </location>
</feature>
<dbReference type="PANTHER" id="PTHR43301">
    <property type="entry name" value="ARABINAN ENDO-1,5-ALPHA-L-ARABINOSIDASE"/>
    <property type="match status" value="1"/>
</dbReference>
<dbReference type="Proteomes" id="UP001595699">
    <property type="component" value="Unassembled WGS sequence"/>
</dbReference>
<keyword evidence="5" id="KW-0732">Signal</keyword>
<dbReference type="EMBL" id="JBHRZH010000016">
    <property type="protein sequence ID" value="MFC3762765.1"/>
    <property type="molecule type" value="Genomic_DNA"/>
</dbReference>
<dbReference type="SUPFAM" id="SSF75005">
    <property type="entry name" value="Arabinanase/levansucrase/invertase"/>
    <property type="match status" value="1"/>
</dbReference>
<proteinExistence type="inferred from homology"/>
<dbReference type="InterPro" id="IPR013320">
    <property type="entry name" value="ConA-like_dom_sf"/>
</dbReference>
<evidence type="ECO:0000313" key="8">
    <source>
        <dbReference type="Proteomes" id="UP001595699"/>
    </source>
</evidence>
<feature type="chain" id="PRO_5046005814" evidence="5">
    <location>
        <begin position="22"/>
        <end position="734"/>
    </location>
</feature>
<evidence type="ECO:0000256" key="1">
    <source>
        <dbReference type="ARBA" id="ARBA00004834"/>
    </source>
</evidence>
<evidence type="ECO:0000313" key="7">
    <source>
        <dbReference type="EMBL" id="MFC3762765.1"/>
    </source>
</evidence>
<dbReference type="Pfam" id="PF04616">
    <property type="entry name" value="Glyco_hydro_43"/>
    <property type="match status" value="1"/>
</dbReference>
<dbReference type="InterPro" id="IPR006710">
    <property type="entry name" value="Glyco_hydro_43"/>
</dbReference>
<name>A0ABV7YGG6_9ACTN</name>
<gene>
    <name evidence="7" type="ORF">ACFOUW_18125</name>
</gene>
<dbReference type="InterPro" id="IPR023296">
    <property type="entry name" value="Glyco_hydro_beta-prop_sf"/>
</dbReference>
<dbReference type="SUPFAM" id="SSF49899">
    <property type="entry name" value="Concanavalin A-like lectins/glucanases"/>
    <property type="match status" value="1"/>
</dbReference>
<dbReference type="InterPro" id="IPR041542">
    <property type="entry name" value="GH43_C2"/>
</dbReference>
<dbReference type="Pfam" id="PF17851">
    <property type="entry name" value="GH43_C2"/>
    <property type="match status" value="1"/>
</dbReference>
<reference evidence="8" key="1">
    <citation type="journal article" date="2019" name="Int. J. Syst. Evol. Microbiol.">
        <title>The Global Catalogue of Microorganisms (GCM) 10K type strain sequencing project: providing services to taxonomists for standard genome sequencing and annotation.</title>
        <authorList>
            <consortium name="The Broad Institute Genomics Platform"/>
            <consortium name="The Broad Institute Genome Sequencing Center for Infectious Disease"/>
            <person name="Wu L."/>
            <person name="Ma J."/>
        </authorList>
    </citation>
    <scope>NUCLEOTIDE SEQUENCE [LARGE SCALE GENOMIC DNA]</scope>
    <source>
        <strain evidence="8">CGMCC 4.7241</strain>
    </source>
</reference>
<dbReference type="Gene3D" id="2.60.120.200">
    <property type="match status" value="1"/>
</dbReference>
<protein>
    <submittedName>
        <fullName evidence="7">Family 43 glycosylhydrolase</fullName>
    </submittedName>
</protein>
<comment type="similarity">
    <text evidence="2">Belongs to the glycosyl hydrolase 43 family.</text>
</comment>
<organism evidence="7 8">
    <name type="scientific">Tenggerimyces flavus</name>
    <dbReference type="NCBI Taxonomy" id="1708749"/>
    <lineage>
        <taxon>Bacteria</taxon>
        <taxon>Bacillati</taxon>
        <taxon>Actinomycetota</taxon>
        <taxon>Actinomycetes</taxon>
        <taxon>Propionibacteriales</taxon>
        <taxon>Nocardioidaceae</taxon>
        <taxon>Tenggerimyces</taxon>
    </lineage>
</organism>
<feature type="signal peptide" evidence="5">
    <location>
        <begin position="1"/>
        <end position="21"/>
    </location>
</feature>
<dbReference type="InterPro" id="IPR050727">
    <property type="entry name" value="GH43_arabinanases"/>
</dbReference>